<dbReference type="Proteomes" id="UP000753219">
    <property type="component" value="Unassembled WGS sequence"/>
</dbReference>
<protein>
    <submittedName>
        <fullName evidence="2">SMI1/KNR4 family protein</fullName>
    </submittedName>
</protein>
<sequence length="249" mass="29529">MNKETMTAKLLNLVEGWETPESWRGWWDEHEPELEILLSRGEFLKLKPCKHDFKWVPILRSQKVALAILNNYGVECQVSNMYHEQYIKELDDFCNEQKKYKKRKQKEFEEKHNDLFVHYTRFSKALAKVLLPTDIIDSPATESQIYECEQRLGFILPTKVKEFFLLTKQINISIGVKIELLSMFTLSVNEQKYCVLGEFWKEADGDQLLIQSDNETIYYYAHEKNEVKKLCDDINELLERKISGYINNN</sequence>
<comment type="caution">
    <text evidence="2">The sequence shown here is derived from an EMBL/GenBank/DDBJ whole genome shotgun (WGS) entry which is preliminary data.</text>
</comment>
<accession>A0A942W7S0</accession>
<name>A0A942W7S0_9FIRM</name>
<dbReference type="Gene3D" id="3.40.1580.10">
    <property type="entry name" value="SMI1/KNR4-like"/>
    <property type="match status" value="1"/>
</dbReference>
<dbReference type="SUPFAM" id="SSF160631">
    <property type="entry name" value="SMI1/KNR4-like"/>
    <property type="match status" value="1"/>
</dbReference>
<dbReference type="RefSeq" id="WP_278639660.1">
    <property type="nucleotide sequence ID" value="NZ_JAGZMZ010000003.1"/>
</dbReference>
<organism evidence="2 3">
    <name type="scientific">Amedibacillus dolichus</name>
    <dbReference type="NCBI Taxonomy" id="31971"/>
    <lineage>
        <taxon>Bacteria</taxon>
        <taxon>Bacillati</taxon>
        <taxon>Bacillota</taxon>
        <taxon>Erysipelotrichia</taxon>
        <taxon>Erysipelotrichales</taxon>
        <taxon>Erysipelotrichaceae</taxon>
        <taxon>Amedibacillus</taxon>
    </lineage>
</organism>
<dbReference type="InterPro" id="IPR037883">
    <property type="entry name" value="Knr4/Smi1-like_sf"/>
</dbReference>
<dbReference type="Pfam" id="PF09346">
    <property type="entry name" value="SMI1_KNR4"/>
    <property type="match status" value="1"/>
</dbReference>
<evidence type="ECO:0000259" key="1">
    <source>
        <dbReference type="Pfam" id="PF09346"/>
    </source>
</evidence>
<feature type="domain" description="Knr4/Smi1-like" evidence="1">
    <location>
        <begin position="139"/>
        <end position="240"/>
    </location>
</feature>
<dbReference type="InterPro" id="IPR018958">
    <property type="entry name" value="Knr4/Smi1-like_dom"/>
</dbReference>
<dbReference type="EMBL" id="JAGZMZ010000003">
    <property type="protein sequence ID" value="MBS4883486.1"/>
    <property type="molecule type" value="Genomic_DNA"/>
</dbReference>
<evidence type="ECO:0000313" key="2">
    <source>
        <dbReference type="EMBL" id="MBS4883486.1"/>
    </source>
</evidence>
<dbReference type="AlphaFoldDB" id="A0A942W7S0"/>
<gene>
    <name evidence="2" type="ORF">KHZ85_01830</name>
</gene>
<reference evidence="2" key="1">
    <citation type="submission" date="2021-02" db="EMBL/GenBank/DDBJ databases">
        <title>Infant gut strain persistence is associated with maternal origin, phylogeny, and functional potential including surface adhesion and iron acquisition.</title>
        <authorList>
            <person name="Lou Y.C."/>
        </authorList>
    </citation>
    <scope>NUCLEOTIDE SEQUENCE</scope>
    <source>
        <strain evidence="2">L3_108_103G1_dasL3_108_103G1_concoct_2</strain>
    </source>
</reference>
<proteinExistence type="predicted"/>
<evidence type="ECO:0000313" key="3">
    <source>
        <dbReference type="Proteomes" id="UP000753219"/>
    </source>
</evidence>